<accession>A0A8S1P0T3</accession>
<reference evidence="2" key="1">
    <citation type="submission" date="2021-01" db="EMBL/GenBank/DDBJ databases">
        <authorList>
            <consortium name="Genoscope - CEA"/>
            <person name="William W."/>
        </authorList>
    </citation>
    <scope>NUCLEOTIDE SEQUENCE</scope>
</reference>
<sequence>MQQQFKIRIVFFFIRYQKYILQSLFLQFHNFLLSMQLYNLEFIVIRFFKVLSLNCVEYYHLYNNQFVIVIYLLQFSQILICQNGKLSQLYNNYELLIPSIILILHLDCQELCNLLPQHYFNQLLEASIIIILQMNKLSQIFFKICVLILFFVRVFCLNFIIDMIVDSFQQKMEAKS</sequence>
<name>A0A8S1P0T3_9CILI</name>
<evidence type="ECO:0000313" key="2">
    <source>
        <dbReference type="EMBL" id="CAD8096346.1"/>
    </source>
</evidence>
<evidence type="ECO:0000313" key="3">
    <source>
        <dbReference type="Proteomes" id="UP000692954"/>
    </source>
</evidence>
<keyword evidence="1" id="KW-0812">Transmembrane</keyword>
<protein>
    <recommendedName>
        <fullName evidence="4">Transmembrane protein</fullName>
    </recommendedName>
</protein>
<proteinExistence type="predicted"/>
<evidence type="ECO:0008006" key="4">
    <source>
        <dbReference type="Google" id="ProtNLM"/>
    </source>
</evidence>
<keyword evidence="1" id="KW-0472">Membrane</keyword>
<keyword evidence="3" id="KW-1185">Reference proteome</keyword>
<dbReference type="EMBL" id="CAJJDN010000066">
    <property type="protein sequence ID" value="CAD8096346.1"/>
    <property type="molecule type" value="Genomic_DNA"/>
</dbReference>
<gene>
    <name evidence="2" type="ORF">PSON_ATCC_30995.1.T0660116</name>
</gene>
<dbReference type="Proteomes" id="UP000692954">
    <property type="component" value="Unassembled WGS sequence"/>
</dbReference>
<keyword evidence="1" id="KW-1133">Transmembrane helix</keyword>
<feature type="transmembrane region" description="Helical" evidence="1">
    <location>
        <begin position="140"/>
        <end position="161"/>
    </location>
</feature>
<organism evidence="2 3">
    <name type="scientific">Paramecium sonneborni</name>
    <dbReference type="NCBI Taxonomy" id="65129"/>
    <lineage>
        <taxon>Eukaryota</taxon>
        <taxon>Sar</taxon>
        <taxon>Alveolata</taxon>
        <taxon>Ciliophora</taxon>
        <taxon>Intramacronucleata</taxon>
        <taxon>Oligohymenophorea</taxon>
        <taxon>Peniculida</taxon>
        <taxon>Parameciidae</taxon>
        <taxon>Paramecium</taxon>
    </lineage>
</organism>
<comment type="caution">
    <text evidence="2">The sequence shown here is derived from an EMBL/GenBank/DDBJ whole genome shotgun (WGS) entry which is preliminary data.</text>
</comment>
<dbReference type="AlphaFoldDB" id="A0A8S1P0T3"/>
<evidence type="ECO:0000256" key="1">
    <source>
        <dbReference type="SAM" id="Phobius"/>
    </source>
</evidence>